<comment type="catalytic activity">
    <reaction evidence="7">
        <text>L-seryl-[protein] + ATP = O-phospho-L-seryl-[protein] + ADP + H(+)</text>
        <dbReference type="Rhea" id="RHEA:17989"/>
        <dbReference type="Rhea" id="RHEA-COMP:9863"/>
        <dbReference type="Rhea" id="RHEA-COMP:11604"/>
        <dbReference type="ChEBI" id="CHEBI:15378"/>
        <dbReference type="ChEBI" id="CHEBI:29999"/>
        <dbReference type="ChEBI" id="CHEBI:30616"/>
        <dbReference type="ChEBI" id="CHEBI:83421"/>
        <dbReference type="ChEBI" id="CHEBI:456216"/>
        <dbReference type="EC" id="2.7.11.1"/>
    </reaction>
</comment>
<dbReference type="EMBL" id="AP006486">
    <property type="protein sequence ID" value="BAM79110.1"/>
    <property type="molecule type" value="Genomic_DNA"/>
</dbReference>
<dbReference type="Gramene" id="CMD015CT">
    <property type="protein sequence ID" value="CMD015CT"/>
    <property type="gene ID" value="CMD015C"/>
</dbReference>
<keyword evidence="2" id="KW-0808">Transferase</keyword>
<dbReference type="Gene3D" id="1.10.510.10">
    <property type="entry name" value="Transferase(Phosphotransferase) domain 1"/>
    <property type="match status" value="1"/>
</dbReference>
<evidence type="ECO:0000256" key="8">
    <source>
        <dbReference type="PROSITE-ProRule" id="PRU10141"/>
    </source>
</evidence>
<feature type="compositionally biased region" description="Basic and acidic residues" evidence="9">
    <location>
        <begin position="1033"/>
        <end position="1043"/>
    </location>
</feature>
<feature type="compositionally biased region" description="Polar residues" evidence="9">
    <location>
        <begin position="116"/>
        <end position="132"/>
    </location>
</feature>
<dbReference type="GeneID" id="16992569"/>
<dbReference type="GO" id="GO:0004674">
    <property type="term" value="F:protein serine/threonine kinase activity"/>
    <property type="evidence" value="ECO:0007669"/>
    <property type="project" value="UniProtKB-KW"/>
</dbReference>
<dbReference type="InterPro" id="IPR011009">
    <property type="entry name" value="Kinase-like_dom_sf"/>
</dbReference>
<feature type="compositionally biased region" description="Polar residues" evidence="9">
    <location>
        <begin position="159"/>
        <end position="180"/>
    </location>
</feature>
<dbReference type="PROSITE" id="PS50011">
    <property type="entry name" value="PROTEIN_KINASE_DOM"/>
    <property type="match status" value="1"/>
</dbReference>
<feature type="compositionally biased region" description="Polar residues" evidence="9">
    <location>
        <begin position="1"/>
        <end position="11"/>
    </location>
</feature>
<feature type="compositionally biased region" description="Polar residues" evidence="9">
    <location>
        <begin position="221"/>
        <end position="253"/>
    </location>
</feature>
<dbReference type="InterPro" id="IPR051681">
    <property type="entry name" value="Ser/Thr_Kinases-Pseudokinases"/>
</dbReference>
<dbReference type="GO" id="GO:0005524">
    <property type="term" value="F:ATP binding"/>
    <property type="evidence" value="ECO:0007669"/>
    <property type="project" value="UniProtKB-UniRule"/>
</dbReference>
<dbReference type="STRING" id="280699.M1V432"/>
<evidence type="ECO:0000256" key="2">
    <source>
        <dbReference type="ARBA" id="ARBA00022679"/>
    </source>
</evidence>
<dbReference type="CDD" id="cd13999">
    <property type="entry name" value="STKc_MAP3K-like"/>
    <property type="match status" value="1"/>
</dbReference>
<dbReference type="KEGG" id="cme:CYME_CMD015C"/>
<evidence type="ECO:0000259" key="10">
    <source>
        <dbReference type="PROSITE" id="PS50011"/>
    </source>
</evidence>
<feature type="region of interest" description="Disordered" evidence="9">
    <location>
        <begin position="593"/>
        <end position="628"/>
    </location>
</feature>
<feature type="region of interest" description="Disordered" evidence="9">
    <location>
        <begin position="408"/>
        <end position="438"/>
    </location>
</feature>
<dbReference type="Pfam" id="PF07714">
    <property type="entry name" value="PK_Tyr_Ser-Thr"/>
    <property type="match status" value="1"/>
</dbReference>
<evidence type="ECO:0000256" key="7">
    <source>
        <dbReference type="ARBA" id="ARBA00048679"/>
    </source>
</evidence>
<dbReference type="PROSITE" id="PS00108">
    <property type="entry name" value="PROTEIN_KINASE_ST"/>
    <property type="match status" value="1"/>
</dbReference>
<dbReference type="InterPro" id="IPR008271">
    <property type="entry name" value="Ser/Thr_kinase_AS"/>
</dbReference>
<reference evidence="11 12" key="1">
    <citation type="journal article" date="2004" name="Nature">
        <title>Genome sequence of the ultrasmall unicellular red alga Cyanidioschyzon merolae 10D.</title>
        <authorList>
            <person name="Matsuzaki M."/>
            <person name="Misumi O."/>
            <person name="Shin-i T."/>
            <person name="Maruyama S."/>
            <person name="Takahara M."/>
            <person name="Miyagishima S."/>
            <person name="Mori T."/>
            <person name="Nishida K."/>
            <person name="Yagisawa F."/>
            <person name="Nishida K."/>
            <person name="Yoshida Y."/>
            <person name="Nishimura Y."/>
            <person name="Nakao S."/>
            <person name="Kobayashi T."/>
            <person name="Momoyama Y."/>
            <person name="Higashiyama T."/>
            <person name="Minoda A."/>
            <person name="Sano M."/>
            <person name="Nomoto H."/>
            <person name="Oishi K."/>
            <person name="Hayashi H."/>
            <person name="Ohta F."/>
            <person name="Nishizaka S."/>
            <person name="Haga S."/>
            <person name="Miura S."/>
            <person name="Morishita T."/>
            <person name="Kabeya Y."/>
            <person name="Terasawa K."/>
            <person name="Suzuki Y."/>
            <person name="Ishii Y."/>
            <person name="Asakawa S."/>
            <person name="Takano H."/>
            <person name="Ohta N."/>
            <person name="Kuroiwa H."/>
            <person name="Tanaka K."/>
            <person name="Shimizu N."/>
            <person name="Sugano S."/>
            <person name="Sato N."/>
            <person name="Nozaki H."/>
            <person name="Ogasawara N."/>
            <person name="Kohara Y."/>
            <person name="Kuroiwa T."/>
        </authorList>
    </citation>
    <scope>NUCLEOTIDE SEQUENCE [LARGE SCALE GENOMIC DNA]</scope>
    <source>
        <strain evidence="11 12">10D</strain>
    </source>
</reference>
<feature type="compositionally biased region" description="Basic and acidic residues" evidence="9">
    <location>
        <begin position="1062"/>
        <end position="1074"/>
    </location>
</feature>
<feature type="compositionally biased region" description="Polar residues" evidence="9">
    <location>
        <begin position="730"/>
        <end position="753"/>
    </location>
</feature>
<evidence type="ECO:0000256" key="4">
    <source>
        <dbReference type="ARBA" id="ARBA00022777"/>
    </source>
</evidence>
<feature type="region of interest" description="Disordered" evidence="9">
    <location>
        <begin position="730"/>
        <end position="802"/>
    </location>
</feature>
<keyword evidence="5 8" id="KW-0067">ATP-binding</keyword>
<keyword evidence="12" id="KW-1185">Reference proteome</keyword>
<evidence type="ECO:0000313" key="12">
    <source>
        <dbReference type="Proteomes" id="UP000007014"/>
    </source>
</evidence>
<feature type="region of interest" description="Disordered" evidence="9">
    <location>
        <begin position="1"/>
        <end position="34"/>
    </location>
</feature>
<dbReference type="PANTHER" id="PTHR44329:SF298">
    <property type="entry name" value="MIXED LINEAGE KINASE DOMAIN-LIKE PROTEIN"/>
    <property type="match status" value="1"/>
</dbReference>
<evidence type="ECO:0000256" key="6">
    <source>
        <dbReference type="ARBA" id="ARBA00047899"/>
    </source>
</evidence>
<feature type="compositionally biased region" description="Basic and acidic residues" evidence="9">
    <location>
        <begin position="593"/>
        <end position="604"/>
    </location>
</feature>
<dbReference type="InterPro" id="IPR035897">
    <property type="entry name" value="Toll_tir_struct_dom_sf"/>
</dbReference>
<comment type="catalytic activity">
    <reaction evidence="6">
        <text>L-threonyl-[protein] + ATP = O-phospho-L-threonyl-[protein] + ADP + H(+)</text>
        <dbReference type="Rhea" id="RHEA:46608"/>
        <dbReference type="Rhea" id="RHEA-COMP:11060"/>
        <dbReference type="Rhea" id="RHEA-COMP:11605"/>
        <dbReference type="ChEBI" id="CHEBI:15378"/>
        <dbReference type="ChEBI" id="CHEBI:30013"/>
        <dbReference type="ChEBI" id="CHEBI:30616"/>
        <dbReference type="ChEBI" id="CHEBI:61977"/>
        <dbReference type="ChEBI" id="CHEBI:456216"/>
        <dbReference type="EC" id="2.7.11.1"/>
    </reaction>
</comment>
<evidence type="ECO:0000256" key="1">
    <source>
        <dbReference type="ARBA" id="ARBA00022527"/>
    </source>
</evidence>
<evidence type="ECO:0000313" key="11">
    <source>
        <dbReference type="EMBL" id="BAM79110.1"/>
    </source>
</evidence>
<proteinExistence type="predicted"/>
<dbReference type="InterPro" id="IPR000719">
    <property type="entry name" value="Prot_kinase_dom"/>
</dbReference>
<dbReference type="SMART" id="SM00220">
    <property type="entry name" value="S_TKc"/>
    <property type="match status" value="1"/>
</dbReference>
<feature type="compositionally biased region" description="Polar residues" evidence="9">
    <location>
        <begin position="836"/>
        <end position="849"/>
    </location>
</feature>
<feature type="region of interest" description="Disordered" evidence="9">
    <location>
        <begin position="1028"/>
        <end position="1115"/>
    </location>
</feature>
<feature type="binding site" evidence="8">
    <location>
        <position position="1169"/>
    </location>
    <ligand>
        <name>ATP</name>
        <dbReference type="ChEBI" id="CHEBI:30616"/>
    </ligand>
</feature>
<feature type="compositionally biased region" description="Polar residues" evidence="9">
    <location>
        <begin position="193"/>
        <end position="214"/>
    </location>
</feature>
<dbReference type="SUPFAM" id="SSF56112">
    <property type="entry name" value="Protein kinase-like (PK-like)"/>
    <property type="match status" value="1"/>
</dbReference>
<dbReference type="RefSeq" id="XP_005535396.1">
    <property type="nucleotide sequence ID" value="XM_005535339.1"/>
</dbReference>
<sequence length="1446" mass="156769">MAPSSGHTTTPLDDRGVQQRKRLLRTPNPTDKRPFPIRILTWLAKSYLSGLGNMGATLGPSELGASTALWAQGSTTPERIKTSASATSIAARDRPQSASASKTGKAARPRHRKGAPSTSGSIRAQNSASAAQQVRAKEFQSTDGTCGSLAESPILAESRNVSSRLPTASGSDRSTGSGVSAQPEAPDAAPTGATASTMQIQNGAETAPESSTQRGVADVVRSTSEDNVATDDTQWSAHDQVQEQGSLSVSSGDHGSAVDTNARVATPYPDAAADSNGDSVPADNTGDSDGARPQTLQEEARAQVSLPPVPLPRQSFNCVQYFTILRGSGRSIVEISEGSPVSMQPGDAVDLLAICAKSRTQAPAEARAAARPSSIYARHGVLSSTNDALSDERNGNHADASQNSTLLEAASEGARSAQTAERLESARNPDAGNFASERPCELPSVLDELRSVGLELSDLAAEAKPQRAYRRHYAAWLTNVLHRPRPRGIEFRRILVIDGDRAQSYKRVIQHAFGFLTLLCSGRTGIRSVMFPLCLEYAADAVDVLTYLLDAALRWCSAGLSLPLIRILVPRGFCTPSVQRLLSSFRECMDEEGRYDPKRSKSEHVASVQTGDGVGDAPPLSGAPGETRSELAPELVSPVADTIATSQAMASSKRRLERDFFVLYHRDDTKVAWEIIHVLRVRFGFKVFDVHSRALDVAATELVERQEWDIAAPSNDGGLRTAHWGFPNLSGASATPATAEPQTVDTTTLTSKGDAQGVTRGSLRERALQRHAADAVTEPLESGPEHSVADDEPGVSAETPAMDGAEQAPATADLTGASLAAAAAARNDHRGAAPTTHWTASNPGQGQHRSSSDRSEPVASAERIGFVEGTTVALGAAEHSHYAQQSEQGRADGPVSPDQEADIRSAFFMDEWYSSMLHSKRFVALVSDGFFRSPQCATLFSLALCRALERGPETVFMIYWRSTDLPALVHCIPKSSILDCRESNHEALTRSIGELAQIHRRLERVDHLRQQQSRSALAQQMWQQQQSALASDARGRALEERRTMQGPADAASALSSGWLADKSTRPDRDLHTEAQRALQAARTRDLNAAGEASQQQQQQQQQQAEDGPIDGSTASEMEYYGNAPLLFDREWREKWDIPYEELRFGSKLGAGAFGEVFMAEWRGVIVAVKQLTRDDDGYSLETVEDFQKEMVLLSRLKHPNIVPFIGAVTKSPHLCIVLGFVSGGSLYRLIHARKAAADGPAFSLAEIAQLALGIAQGVQYLHAQQPPVIHRDLKSPNVLIDAETGTPIVTDFGLSRSRVHTMLATGAAGTPEWMAPEVMRQETVDEKSDVWSYGVIVWELITSDKPWSDEHPIQVIYRVAQRGERLRAPPDTDEGLKSLLDGCFRQRRQQRPTFDEIVAFWQAFQRVLRERERTRNAALPTPHLSTIVERYRTQKRAARRGPPSRA</sequence>
<keyword evidence="3 8" id="KW-0547">Nucleotide-binding</keyword>
<evidence type="ECO:0000256" key="3">
    <source>
        <dbReference type="ARBA" id="ARBA00022741"/>
    </source>
</evidence>
<keyword evidence="4 11" id="KW-0418">Kinase</keyword>
<accession>M1V432</accession>
<feature type="domain" description="Protein kinase" evidence="10">
    <location>
        <begin position="1142"/>
        <end position="1405"/>
    </location>
</feature>
<gene>
    <name evidence="11" type="ORF">CYME_CMD015C</name>
</gene>
<feature type="compositionally biased region" description="Basic and acidic residues" evidence="9">
    <location>
        <begin position="762"/>
        <end position="773"/>
    </location>
</feature>
<dbReference type="PROSITE" id="PS00107">
    <property type="entry name" value="PROTEIN_KINASE_ATP"/>
    <property type="match status" value="1"/>
</dbReference>
<evidence type="ECO:0000256" key="9">
    <source>
        <dbReference type="SAM" id="MobiDB-lite"/>
    </source>
</evidence>
<dbReference type="OrthoDB" id="339325at2759"/>
<dbReference type="eggNOG" id="KOG0192">
    <property type="taxonomic scope" value="Eukaryota"/>
</dbReference>
<dbReference type="HOGENOM" id="CLU_251599_0_0_1"/>
<reference evidence="11 12" key="2">
    <citation type="journal article" date="2007" name="BMC Biol.">
        <title>A 100%-complete sequence reveals unusually simple genomic features in the hot-spring red alga Cyanidioschyzon merolae.</title>
        <authorList>
            <person name="Nozaki H."/>
            <person name="Takano H."/>
            <person name="Misumi O."/>
            <person name="Terasawa K."/>
            <person name="Matsuzaki M."/>
            <person name="Maruyama S."/>
            <person name="Nishida K."/>
            <person name="Yagisawa F."/>
            <person name="Yoshida Y."/>
            <person name="Fujiwara T."/>
            <person name="Takio S."/>
            <person name="Tamura K."/>
            <person name="Chung S.J."/>
            <person name="Nakamura S."/>
            <person name="Kuroiwa H."/>
            <person name="Tanaka K."/>
            <person name="Sato N."/>
            <person name="Kuroiwa T."/>
        </authorList>
    </citation>
    <scope>NUCLEOTIDE SEQUENCE [LARGE SCALE GENOMIC DNA]</scope>
    <source>
        <strain evidence="11 12">10D</strain>
    </source>
</reference>
<feature type="compositionally biased region" description="Basic residues" evidence="9">
    <location>
        <begin position="105"/>
        <end position="114"/>
    </location>
</feature>
<name>M1V432_CYAM1</name>
<dbReference type="SUPFAM" id="SSF52200">
    <property type="entry name" value="Toll/Interleukin receptor TIR domain"/>
    <property type="match status" value="1"/>
</dbReference>
<keyword evidence="1" id="KW-0723">Serine/threonine-protein kinase</keyword>
<feature type="compositionally biased region" description="Low complexity" evidence="9">
    <location>
        <begin position="1094"/>
        <end position="1103"/>
    </location>
</feature>
<feature type="region of interest" description="Disordered" evidence="9">
    <location>
        <begin position="74"/>
        <end position="294"/>
    </location>
</feature>
<dbReference type="PANTHER" id="PTHR44329">
    <property type="entry name" value="SERINE/THREONINE-PROTEIN KINASE TNNI3K-RELATED"/>
    <property type="match status" value="1"/>
</dbReference>
<protein>
    <submittedName>
        <fullName evidence="11">Raf-related MAP kinase kinase kinase, theta-type</fullName>
    </submittedName>
</protein>
<feature type="region of interest" description="Disordered" evidence="9">
    <location>
        <begin position="820"/>
        <end position="860"/>
    </location>
</feature>
<evidence type="ECO:0000256" key="5">
    <source>
        <dbReference type="ARBA" id="ARBA00022840"/>
    </source>
</evidence>
<organism evidence="11 12">
    <name type="scientific">Cyanidioschyzon merolae (strain NIES-3377 / 10D)</name>
    <name type="common">Unicellular red alga</name>
    <dbReference type="NCBI Taxonomy" id="280699"/>
    <lineage>
        <taxon>Eukaryota</taxon>
        <taxon>Rhodophyta</taxon>
        <taxon>Bangiophyceae</taxon>
        <taxon>Cyanidiales</taxon>
        <taxon>Cyanidiaceae</taxon>
        <taxon>Cyanidioschyzon</taxon>
    </lineage>
</organism>
<dbReference type="Proteomes" id="UP000007014">
    <property type="component" value="Chromosome 4"/>
</dbReference>
<dbReference type="InterPro" id="IPR001245">
    <property type="entry name" value="Ser-Thr/Tyr_kinase_cat_dom"/>
</dbReference>
<dbReference type="FunFam" id="3.30.200.20:FF:000034">
    <property type="entry name" value="Kinase suppressor of Ras 1"/>
    <property type="match status" value="1"/>
</dbReference>
<dbReference type="InterPro" id="IPR017441">
    <property type="entry name" value="Protein_kinase_ATP_BS"/>
</dbReference>
<dbReference type="Gene3D" id="3.30.200.20">
    <property type="entry name" value="Phosphorylase Kinase, domain 1"/>
    <property type="match status" value="1"/>
</dbReference>